<name>Q471H7_CUPPJ</name>
<keyword evidence="1" id="KW-0812">Transmembrane</keyword>
<sequence>MNCCRTRGRGVGPFEAVCVGGARSVRAQGANNGRHKMWKVPKQYSHFAFGAIQAGITCAVASAIASMQFVAEGTFISHWVRAYLFSWAAMLPVVIVAAPFIHWLAKRITR</sequence>
<keyword evidence="1" id="KW-0472">Membrane</keyword>
<reference evidence="2" key="1">
    <citation type="submission" date="2005-08" db="EMBL/GenBank/DDBJ databases">
        <title>Complete sequence of Chromosome1 of Ralstonia eutropha JMP134.</title>
        <authorList>
            <person name="Copeland A."/>
            <person name="Lucas S."/>
            <person name="Lapidus A."/>
            <person name="Barry K."/>
            <person name="Detter J.C."/>
            <person name="Glavina T."/>
            <person name="Hammon N."/>
            <person name="Israni S."/>
            <person name="Pitluck S."/>
            <person name="Goltsman E."/>
            <person name="Martinez M."/>
            <person name="Schmutz J."/>
            <person name="Larimer F."/>
            <person name="Land M."/>
            <person name="Lykidis A."/>
            <person name="Richardson P."/>
        </authorList>
    </citation>
    <scope>NUCLEOTIDE SEQUENCE</scope>
    <source>
        <strain evidence="2">JMP134</strain>
    </source>
</reference>
<organism evidence="2">
    <name type="scientific">Cupriavidus pinatubonensis (strain JMP 134 / LMG 1197)</name>
    <name type="common">Cupriavidus necator (strain JMP 134)</name>
    <dbReference type="NCBI Taxonomy" id="264198"/>
    <lineage>
        <taxon>Bacteria</taxon>
        <taxon>Pseudomonadati</taxon>
        <taxon>Pseudomonadota</taxon>
        <taxon>Betaproteobacteria</taxon>
        <taxon>Burkholderiales</taxon>
        <taxon>Burkholderiaceae</taxon>
        <taxon>Cupriavidus</taxon>
    </lineage>
</organism>
<dbReference type="HOGENOM" id="CLU_2166769_0_0_4"/>
<dbReference type="AlphaFoldDB" id="Q471H7"/>
<dbReference type="eggNOG" id="ENOG5032ZWG">
    <property type="taxonomic scope" value="Bacteria"/>
</dbReference>
<protein>
    <recommendedName>
        <fullName evidence="3">DUF2798 domain-containing protein</fullName>
    </recommendedName>
</protein>
<accession>Q471H7</accession>
<dbReference type="STRING" id="264198.Reut_A1590"/>
<evidence type="ECO:0000313" key="2">
    <source>
        <dbReference type="EMBL" id="AAZ60956.1"/>
    </source>
</evidence>
<evidence type="ECO:0008006" key="3">
    <source>
        <dbReference type="Google" id="ProtNLM"/>
    </source>
</evidence>
<evidence type="ECO:0000256" key="1">
    <source>
        <dbReference type="SAM" id="Phobius"/>
    </source>
</evidence>
<gene>
    <name evidence="2" type="ordered locus">Reut_A1590</name>
</gene>
<feature type="transmembrane region" description="Helical" evidence="1">
    <location>
        <begin position="84"/>
        <end position="105"/>
    </location>
</feature>
<feature type="transmembrane region" description="Helical" evidence="1">
    <location>
        <begin position="44"/>
        <end position="64"/>
    </location>
</feature>
<keyword evidence="1" id="KW-1133">Transmembrane helix</keyword>
<dbReference type="OrthoDB" id="4557675at2"/>
<dbReference type="KEGG" id="reu:Reut_A1590"/>
<dbReference type="Pfam" id="PF11391">
    <property type="entry name" value="DUF2798"/>
    <property type="match status" value="1"/>
</dbReference>
<dbReference type="InterPro" id="IPR021529">
    <property type="entry name" value="DUF2798"/>
</dbReference>
<dbReference type="EMBL" id="CP000090">
    <property type="protein sequence ID" value="AAZ60956.1"/>
    <property type="molecule type" value="Genomic_DNA"/>
</dbReference>
<proteinExistence type="predicted"/>